<organism evidence="4 5">
    <name type="scientific">Acropora cervicornis</name>
    <name type="common">Staghorn coral</name>
    <dbReference type="NCBI Taxonomy" id="6130"/>
    <lineage>
        <taxon>Eukaryota</taxon>
        <taxon>Metazoa</taxon>
        <taxon>Cnidaria</taxon>
        <taxon>Anthozoa</taxon>
        <taxon>Hexacorallia</taxon>
        <taxon>Scleractinia</taxon>
        <taxon>Astrocoeniina</taxon>
        <taxon>Acroporidae</taxon>
        <taxon>Acropora</taxon>
    </lineage>
</organism>
<feature type="transmembrane region" description="Helical" evidence="3">
    <location>
        <begin position="82"/>
        <end position="103"/>
    </location>
</feature>
<dbReference type="PANTHER" id="PTHR14096">
    <property type="entry name" value="APOLIPOPROTEIN L"/>
    <property type="match status" value="1"/>
</dbReference>
<dbReference type="EMBL" id="JARQWQ010000071">
    <property type="protein sequence ID" value="KAK2554240.1"/>
    <property type="molecule type" value="Genomic_DNA"/>
</dbReference>
<evidence type="ECO:0000256" key="1">
    <source>
        <dbReference type="ARBA" id="ARBA00010090"/>
    </source>
</evidence>
<comment type="caution">
    <text evidence="4">The sequence shown here is derived from an EMBL/GenBank/DDBJ whole genome shotgun (WGS) entry which is preliminary data.</text>
</comment>
<feature type="compositionally biased region" description="Acidic residues" evidence="2">
    <location>
        <begin position="341"/>
        <end position="351"/>
    </location>
</feature>
<dbReference type="PANTHER" id="PTHR14096:SF28">
    <property type="entry name" value="APOLIPOPROTEIN L, 1-RELATED"/>
    <property type="match status" value="1"/>
</dbReference>
<dbReference type="GO" id="GO:0005576">
    <property type="term" value="C:extracellular region"/>
    <property type="evidence" value="ECO:0007669"/>
    <property type="project" value="InterPro"/>
</dbReference>
<dbReference type="GO" id="GO:0042157">
    <property type="term" value="P:lipoprotein metabolic process"/>
    <property type="evidence" value="ECO:0007669"/>
    <property type="project" value="InterPro"/>
</dbReference>
<keyword evidence="3" id="KW-0812">Transmembrane</keyword>
<accession>A0AAD9UYG6</accession>
<dbReference type="GO" id="GO:0008289">
    <property type="term" value="F:lipid binding"/>
    <property type="evidence" value="ECO:0007669"/>
    <property type="project" value="InterPro"/>
</dbReference>
<feature type="compositionally biased region" description="Basic and acidic residues" evidence="2">
    <location>
        <begin position="352"/>
        <end position="373"/>
    </location>
</feature>
<dbReference type="GO" id="GO:0006869">
    <property type="term" value="P:lipid transport"/>
    <property type="evidence" value="ECO:0007669"/>
    <property type="project" value="InterPro"/>
</dbReference>
<dbReference type="InterPro" id="IPR008405">
    <property type="entry name" value="ApoL"/>
</dbReference>
<dbReference type="GO" id="GO:0016020">
    <property type="term" value="C:membrane"/>
    <property type="evidence" value="ECO:0007669"/>
    <property type="project" value="TreeGrafter"/>
</dbReference>
<reference evidence="4" key="1">
    <citation type="journal article" date="2023" name="G3 (Bethesda)">
        <title>Whole genome assembly and annotation of the endangered Caribbean coral Acropora cervicornis.</title>
        <authorList>
            <person name="Selwyn J.D."/>
            <person name="Vollmer S.V."/>
        </authorList>
    </citation>
    <scope>NUCLEOTIDE SEQUENCE</scope>
    <source>
        <strain evidence="4">K2</strain>
    </source>
</reference>
<evidence type="ECO:0000313" key="5">
    <source>
        <dbReference type="Proteomes" id="UP001249851"/>
    </source>
</evidence>
<keyword evidence="3" id="KW-1133">Transmembrane helix</keyword>
<keyword evidence="5" id="KW-1185">Reference proteome</keyword>
<proteinExistence type="inferred from homology"/>
<protein>
    <submittedName>
        <fullName evidence="4">Apolipoprotein L3</fullName>
    </submittedName>
</protein>
<keyword evidence="3" id="KW-0472">Membrane</keyword>
<comment type="similarity">
    <text evidence="1">Belongs to the apolipoprotein L family.</text>
</comment>
<dbReference type="Pfam" id="PF05461">
    <property type="entry name" value="ApoL"/>
    <property type="match status" value="2"/>
</dbReference>
<name>A0AAD9UYG6_ACRCE</name>
<sequence length="373" mass="40911">MLSVLELNDHSTLARLDNSDGGSENKDSLVINQITEQFEQLRMLRMDLINDFVRWIPIRQRTMEQLEELATKLHEHHRNVNISTITGASMGTLGGALSIAGLIAAPFTFGAGLIVSLVGAGIGGAGGLVMSGSKVVEIILEKLGLKDVQAAIKEDHDACTKLQQQLDCLEDFISELAQFLKPLHDDAILLRELEGTGFDFLRERIISDDIGSSTEERVDIGAKFFRTVTAAATITTSAVATAGAVARSAALAGTRAAHVAGSVISAALIPLDITLLVKSSLELHRGSTSSAVEEIRQRINDLKCPDVEEIKGLVESFIDEKFTEAYNKMDDETNEENYIDVDLEDNSDDNNYEIKIEDSEERRETDRERLWPK</sequence>
<feature type="region of interest" description="Disordered" evidence="2">
    <location>
        <begin position="341"/>
        <end position="373"/>
    </location>
</feature>
<reference evidence="4" key="2">
    <citation type="journal article" date="2023" name="Science">
        <title>Genomic signatures of disease resistance in endangered staghorn corals.</title>
        <authorList>
            <person name="Vollmer S.V."/>
            <person name="Selwyn J.D."/>
            <person name="Despard B.A."/>
            <person name="Roesel C.L."/>
        </authorList>
    </citation>
    <scope>NUCLEOTIDE SEQUENCE</scope>
    <source>
        <strain evidence="4">K2</strain>
    </source>
</reference>
<dbReference type="AlphaFoldDB" id="A0AAD9UYG6"/>
<gene>
    <name evidence="4" type="ORF">P5673_024240</name>
</gene>
<evidence type="ECO:0000256" key="2">
    <source>
        <dbReference type="SAM" id="MobiDB-lite"/>
    </source>
</evidence>
<feature type="transmembrane region" description="Helical" evidence="3">
    <location>
        <begin position="109"/>
        <end position="130"/>
    </location>
</feature>
<evidence type="ECO:0000256" key="3">
    <source>
        <dbReference type="SAM" id="Phobius"/>
    </source>
</evidence>
<evidence type="ECO:0000313" key="4">
    <source>
        <dbReference type="EMBL" id="KAK2554240.1"/>
    </source>
</evidence>
<dbReference type="Proteomes" id="UP001249851">
    <property type="component" value="Unassembled WGS sequence"/>
</dbReference>